<dbReference type="PANTHER" id="PTHR24333">
    <property type="entry name" value="HOMEO BOX HB9 LIKE A-RELATED"/>
    <property type="match status" value="1"/>
</dbReference>
<dbReference type="InterPro" id="IPR009057">
    <property type="entry name" value="Homeodomain-like_sf"/>
</dbReference>
<dbReference type="AlphaFoldDB" id="A0A016RWT9"/>
<evidence type="ECO:0000256" key="1">
    <source>
        <dbReference type="ARBA" id="ARBA00004123"/>
    </source>
</evidence>
<dbReference type="STRING" id="53326.A0A016RWT9"/>
<evidence type="ECO:0000313" key="9">
    <source>
        <dbReference type="EMBL" id="EYB82818.1"/>
    </source>
</evidence>
<dbReference type="Pfam" id="PF00046">
    <property type="entry name" value="Homeodomain"/>
    <property type="match status" value="1"/>
</dbReference>
<evidence type="ECO:0000256" key="3">
    <source>
        <dbReference type="ARBA" id="ARBA00023155"/>
    </source>
</evidence>
<dbReference type="SMART" id="SM00389">
    <property type="entry name" value="HOX"/>
    <property type="match status" value="1"/>
</dbReference>
<dbReference type="SUPFAM" id="SSF46689">
    <property type="entry name" value="Homeodomain-like"/>
    <property type="match status" value="1"/>
</dbReference>
<evidence type="ECO:0000256" key="2">
    <source>
        <dbReference type="ARBA" id="ARBA00023125"/>
    </source>
</evidence>
<dbReference type="InterPro" id="IPR001356">
    <property type="entry name" value="HD"/>
</dbReference>
<accession>A0A016RWT9</accession>
<comment type="subcellular location">
    <subcellularLocation>
        <location evidence="1 5 6">Nucleus</location>
    </subcellularLocation>
</comment>
<dbReference type="EMBL" id="JARK01001686">
    <property type="protein sequence ID" value="EYB82818.1"/>
    <property type="molecule type" value="Genomic_DNA"/>
</dbReference>
<evidence type="ECO:0000259" key="8">
    <source>
        <dbReference type="PROSITE" id="PS50071"/>
    </source>
</evidence>
<protein>
    <recommendedName>
        <fullName evidence="8">Homeobox domain-containing protein</fullName>
    </recommendedName>
</protein>
<keyword evidence="4 5" id="KW-0539">Nucleus</keyword>
<organism evidence="9 10">
    <name type="scientific">Ancylostoma ceylanicum</name>
    <dbReference type="NCBI Taxonomy" id="53326"/>
    <lineage>
        <taxon>Eukaryota</taxon>
        <taxon>Metazoa</taxon>
        <taxon>Ecdysozoa</taxon>
        <taxon>Nematoda</taxon>
        <taxon>Chromadorea</taxon>
        <taxon>Rhabditida</taxon>
        <taxon>Rhabditina</taxon>
        <taxon>Rhabditomorpha</taxon>
        <taxon>Strongyloidea</taxon>
        <taxon>Ancylostomatidae</taxon>
        <taxon>Ancylostomatinae</taxon>
        <taxon>Ancylostoma</taxon>
    </lineage>
</organism>
<dbReference type="GO" id="GO:0005634">
    <property type="term" value="C:nucleus"/>
    <property type="evidence" value="ECO:0007669"/>
    <property type="project" value="UniProtKB-SubCell"/>
</dbReference>
<proteinExistence type="predicted"/>
<comment type="caution">
    <text evidence="9">The sequence shown here is derived from an EMBL/GenBank/DDBJ whole genome shotgun (WGS) entry which is preliminary data.</text>
</comment>
<evidence type="ECO:0000256" key="4">
    <source>
        <dbReference type="ARBA" id="ARBA00023242"/>
    </source>
</evidence>
<keyword evidence="3 5" id="KW-0371">Homeobox</keyword>
<dbReference type="GO" id="GO:0000981">
    <property type="term" value="F:DNA-binding transcription factor activity, RNA polymerase II-specific"/>
    <property type="evidence" value="ECO:0007669"/>
    <property type="project" value="InterPro"/>
</dbReference>
<dbReference type="InterPro" id="IPR017970">
    <property type="entry name" value="Homeobox_CS"/>
</dbReference>
<dbReference type="CDD" id="cd00086">
    <property type="entry name" value="homeodomain"/>
    <property type="match status" value="1"/>
</dbReference>
<feature type="compositionally biased region" description="Acidic residues" evidence="7">
    <location>
        <begin position="24"/>
        <end position="36"/>
    </location>
</feature>
<keyword evidence="2 5" id="KW-0238">DNA-binding</keyword>
<dbReference type="PANTHER" id="PTHR24333:SF9">
    <property type="entry name" value="HOMEOBOX DOMAIN-CONTAINING PROTEIN"/>
    <property type="match status" value="1"/>
</dbReference>
<dbReference type="InterPro" id="IPR050848">
    <property type="entry name" value="Homeobox_TF"/>
</dbReference>
<dbReference type="PRINTS" id="PR00024">
    <property type="entry name" value="HOMEOBOX"/>
</dbReference>
<dbReference type="PROSITE" id="PS50071">
    <property type="entry name" value="HOMEOBOX_2"/>
    <property type="match status" value="1"/>
</dbReference>
<sequence>MAFNISTLLAAGSEEPQPPHTEQREDEDAQQDEQDVVDAAVRAGQDEWAQSSRADGESASYGNVLTQWNNLASSQLAMYAIAHDIKTPSLVELQMLLGMGARKHDYKRSRKAIGDRKPRQAYTARQLEKLEFEFQNDKYLSVQKRIQLSRTLNLTETQIKTWFQNRRTKWKKQLTSSIRELYRDRVVPSLTLLQSVPHLDPALVVPPVSISYNDFPVQLTADPQNRSEQPAHQQTRP</sequence>
<dbReference type="OrthoDB" id="6159439at2759"/>
<feature type="domain" description="Homeobox" evidence="8">
    <location>
        <begin position="113"/>
        <end position="173"/>
    </location>
</feature>
<evidence type="ECO:0000256" key="5">
    <source>
        <dbReference type="PROSITE-ProRule" id="PRU00108"/>
    </source>
</evidence>
<evidence type="ECO:0000256" key="7">
    <source>
        <dbReference type="SAM" id="MobiDB-lite"/>
    </source>
</evidence>
<gene>
    <name evidence="9" type="primary">Acey_s0350.g3226</name>
    <name evidence="9" type="synonym">Acey-ceh-19</name>
    <name evidence="9" type="ORF">Y032_0350g3226</name>
</gene>
<dbReference type="GO" id="GO:0003677">
    <property type="term" value="F:DNA binding"/>
    <property type="evidence" value="ECO:0007669"/>
    <property type="project" value="UniProtKB-UniRule"/>
</dbReference>
<dbReference type="InterPro" id="IPR020479">
    <property type="entry name" value="HD_metazoa"/>
</dbReference>
<name>A0A016RWT9_9BILA</name>
<dbReference type="PROSITE" id="PS00027">
    <property type="entry name" value="HOMEOBOX_1"/>
    <property type="match status" value="1"/>
</dbReference>
<keyword evidence="10" id="KW-1185">Reference proteome</keyword>
<reference evidence="10" key="1">
    <citation type="journal article" date="2015" name="Nat. Genet.">
        <title>The genome and transcriptome of the zoonotic hookworm Ancylostoma ceylanicum identify infection-specific gene families.</title>
        <authorList>
            <person name="Schwarz E.M."/>
            <person name="Hu Y."/>
            <person name="Antoshechkin I."/>
            <person name="Miller M.M."/>
            <person name="Sternberg P.W."/>
            <person name="Aroian R.V."/>
        </authorList>
    </citation>
    <scope>NUCLEOTIDE SEQUENCE</scope>
    <source>
        <strain evidence="10">HY135</strain>
    </source>
</reference>
<feature type="DNA-binding region" description="Homeobox" evidence="5">
    <location>
        <begin position="115"/>
        <end position="174"/>
    </location>
</feature>
<evidence type="ECO:0000313" key="10">
    <source>
        <dbReference type="Proteomes" id="UP000024635"/>
    </source>
</evidence>
<dbReference type="Gene3D" id="1.10.10.60">
    <property type="entry name" value="Homeodomain-like"/>
    <property type="match status" value="1"/>
</dbReference>
<feature type="region of interest" description="Disordered" evidence="7">
    <location>
        <begin position="1"/>
        <end position="56"/>
    </location>
</feature>
<dbReference type="Proteomes" id="UP000024635">
    <property type="component" value="Unassembled WGS sequence"/>
</dbReference>
<evidence type="ECO:0000256" key="6">
    <source>
        <dbReference type="RuleBase" id="RU000682"/>
    </source>
</evidence>